<organism evidence="3 4">
    <name type="scientific">Aspergillus saccharolyticus JOP 1030-1</name>
    <dbReference type="NCBI Taxonomy" id="1450539"/>
    <lineage>
        <taxon>Eukaryota</taxon>
        <taxon>Fungi</taxon>
        <taxon>Dikarya</taxon>
        <taxon>Ascomycota</taxon>
        <taxon>Pezizomycotina</taxon>
        <taxon>Eurotiomycetes</taxon>
        <taxon>Eurotiomycetidae</taxon>
        <taxon>Eurotiales</taxon>
        <taxon>Aspergillaceae</taxon>
        <taxon>Aspergillus</taxon>
        <taxon>Aspergillus subgen. Circumdati</taxon>
    </lineage>
</organism>
<dbReference type="Proteomes" id="UP000248349">
    <property type="component" value="Unassembled WGS sequence"/>
</dbReference>
<accession>A0A318ZI71</accession>
<dbReference type="AlphaFoldDB" id="A0A318ZI71"/>
<sequence>MKFHPLWLLTVMVTLVASITIPDGCKCKPPDNDQLSRETVLAYLKCMHGCNHHPPVKDLLADYIDLYSHDNVTDPSISSAGADGDAGADANADATFIDDYLDNDEDISENDTAASDTTAAENNPNDLTTRDRKCHRRCRQTSDCCHTDICFAHVCLGPQKGP</sequence>
<keyword evidence="4" id="KW-1185">Reference proteome</keyword>
<gene>
    <name evidence="3" type="ORF">BP01DRAFT_383766</name>
</gene>
<evidence type="ECO:0000256" key="1">
    <source>
        <dbReference type="SAM" id="MobiDB-lite"/>
    </source>
</evidence>
<name>A0A318ZI71_9EURO</name>
<dbReference type="EMBL" id="KZ821238">
    <property type="protein sequence ID" value="PYH44273.1"/>
    <property type="molecule type" value="Genomic_DNA"/>
</dbReference>
<evidence type="ECO:0000256" key="2">
    <source>
        <dbReference type="SAM" id="SignalP"/>
    </source>
</evidence>
<protein>
    <submittedName>
        <fullName evidence="3">Uncharacterized protein</fullName>
    </submittedName>
</protein>
<keyword evidence="2" id="KW-0732">Signal</keyword>
<proteinExistence type="predicted"/>
<evidence type="ECO:0000313" key="3">
    <source>
        <dbReference type="EMBL" id="PYH44273.1"/>
    </source>
</evidence>
<feature type="signal peptide" evidence="2">
    <location>
        <begin position="1"/>
        <end position="18"/>
    </location>
</feature>
<dbReference type="RefSeq" id="XP_025430255.1">
    <property type="nucleotide sequence ID" value="XM_025577443.1"/>
</dbReference>
<dbReference type="OrthoDB" id="4504483at2759"/>
<dbReference type="GeneID" id="37078672"/>
<feature type="region of interest" description="Disordered" evidence="1">
    <location>
        <begin position="107"/>
        <end position="126"/>
    </location>
</feature>
<feature type="chain" id="PRO_5016445634" evidence="2">
    <location>
        <begin position="19"/>
        <end position="162"/>
    </location>
</feature>
<feature type="compositionally biased region" description="Polar residues" evidence="1">
    <location>
        <begin position="110"/>
        <end position="126"/>
    </location>
</feature>
<reference evidence="3 4" key="1">
    <citation type="submission" date="2016-12" db="EMBL/GenBank/DDBJ databases">
        <title>The genomes of Aspergillus section Nigri reveals drivers in fungal speciation.</title>
        <authorList>
            <consortium name="DOE Joint Genome Institute"/>
            <person name="Vesth T.C."/>
            <person name="Nybo J."/>
            <person name="Theobald S."/>
            <person name="Brandl J."/>
            <person name="Frisvad J.C."/>
            <person name="Nielsen K.F."/>
            <person name="Lyhne E.K."/>
            <person name="Kogle M.E."/>
            <person name="Kuo A."/>
            <person name="Riley R."/>
            <person name="Clum A."/>
            <person name="Nolan M."/>
            <person name="Lipzen A."/>
            <person name="Salamov A."/>
            <person name="Henrissat B."/>
            <person name="Wiebenga A."/>
            <person name="De Vries R.P."/>
            <person name="Grigoriev I.V."/>
            <person name="Mortensen U.H."/>
            <person name="Andersen M.R."/>
            <person name="Baker S.E."/>
        </authorList>
    </citation>
    <scope>NUCLEOTIDE SEQUENCE [LARGE SCALE GENOMIC DNA]</scope>
    <source>
        <strain evidence="3 4">JOP 1030-1</strain>
    </source>
</reference>
<evidence type="ECO:0000313" key="4">
    <source>
        <dbReference type="Proteomes" id="UP000248349"/>
    </source>
</evidence>